<dbReference type="InterPro" id="IPR027039">
    <property type="entry name" value="Crtac1"/>
</dbReference>
<feature type="domain" description="ASPIC/UnbV" evidence="2">
    <location>
        <begin position="551"/>
        <end position="618"/>
    </location>
</feature>
<organism evidence="3 4">
    <name type="scientific">Zunongwangia pacifica</name>
    <dbReference type="NCBI Taxonomy" id="2911062"/>
    <lineage>
        <taxon>Bacteria</taxon>
        <taxon>Pseudomonadati</taxon>
        <taxon>Bacteroidota</taxon>
        <taxon>Flavobacteriia</taxon>
        <taxon>Flavobacteriales</taxon>
        <taxon>Flavobacteriaceae</taxon>
        <taxon>Zunongwangia</taxon>
    </lineage>
</organism>
<dbReference type="AlphaFoldDB" id="A0A9X2CMH7"/>
<dbReference type="PANTHER" id="PTHR16026">
    <property type="entry name" value="CARTILAGE ACIDIC PROTEIN 1"/>
    <property type="match status" value="1"/>
</dbReference>
<dbReference type="InterPro" id="IPR013517">
    <property type="entry name" value="FG-GAP"/>
</dbReference>
<dbReference type="Gene3D" id="2.130.10.130">
    <property type="entry name" value="Integrin alpha, N-terminal"/>
    <property type="match status" value="3"/>
</dbReference>
<reference evidence="3" key="1">
    <citation type="submission" date="2022-01" db="EMBL/GenBank/DDBJ databases">
        <title>Genome sequencing of Zunongwangia sp. M21534 genome.</title>
        <authorList>
            <person name="Chen Y."/>
            <person name="Dong C."/>
            <person name="Shao Z."/>
        </authorList>
    </citation>
    <scope>NUCLEOTIDE SEQUENCE</scope>
    <source>
        <strain evidence="3">MCCC M21534</strain>
    </source>
</reference>
<gene>
    <name evidence="3" type="ORF">L1967_04395</name>
</gene>
<evidence type="ECO:0000256" key="1">
    <source>
        <dbReference type="ARBA" id="ARBA00022729"/>
    </source>
</evidence>
<dbReference type="Proteomes" id="UP001139521">
    <property type="component" value="Unassembled WGS sequence"/>
</dbReference>
<dbReference type="InterPro" id="IPR011519">
    <property type="entry name" value="UnbV_ASPIC"/>
</dbReference>
<evidence type="ECO:0000313" key="3">
    <source>
        <dbReference type="EMBL" id="MCL6217529.1"/>
    </source>
</evidence>
<sequence length="1131" mass="126151">MNTQILRIYLLASLIFTACSSDDKKLAAEVDSPLFSLLGSAQTGIDFENTLTETQENNIITYEYIYNGGGVAVGDVNNDGLSDVYLSGNQVKNKLFLNKGGLKFEDVTAKTQLEEKDGWKTGTAMADINGDGLLDIYVCYSGNAPQEGMAKPLIGDYKPRSNQLFINQGIGADGLPTFKEQAKEYGVDAVGTFSTQAYFLDYDLDGDLDLFLLNHANKFYNIFYNVTMLRSKRHPYYGNQLYENRGNKFVEVSEKAGIDGTGINFGLSAAISDLNKDGYPDIFVTNDYSEQDFCYLNNGDGTFTETSKTSFAHFSKYSMGSDVADINNDLNPDLFVVDMLPEDNYRQKVLKGSDEYNKVQRLIDSGYHKQYMRNNLHLSKGLDPEGTMRFTEVGQLAGISNTDWSWAPLFADYDNDGLKDVFITNGYLRDYSNLDFNNYTVHEAYARAQANREKLDLGLLISKIPSTKVSNYAYKNVDGLLFENKTEEWGLNLKTVSNAMAYADFDNDGDLDLIINNLNDPVLVYENHENEQLSNNFISLTFKGKDKNTQALGTKVVLHFGDGSRIYQEAYYIRGFQSSVDPKMTIGLGQAKSLESLDVIWPSKKLSRIKNVQANQLLSLNEADAIETYQYDSIPSESFFKDITSTSNIDFVHQENSYVDFDYESLIPYQVSKTSGKVAVGDVNNDGNDDIFFLGASGQASQLYLGLDNGKFKNFNSNQPWDTAEDVIHEDYDALFFDADADGDLDLYVVSGGNEEFNGDAYYQDRFYLNAGNGKFSKIENALPDMKFSGGVVKAADYDQDGDLDLFVGGRISGGNYPMSPRSTLLTNESTGTTVKFSINRSNDLEQVGMVTDAEWVDLDNDTWPDLVLTGEWMPVSIFKNDQGVLKNQTNAAGLGNSNGWWFSLEKGDFDGDGDIDFVAGNLGENNQFKASVTEPMRYYIQDIDNNGRIDPILTYYIDGISYPWPTRDELMSQVSALKKQYVSYDSYAKTNTDEFLKTNNIEPRFTLEIFTLASAFIENNGDETFSLKALPKPVQDSAIQDFVYSDFDGDGTAEVLIAGNLFPFRVSQGSIDASFGSMLSFDQGNFNLVPKSGKLWLDGDIKSLSVLKHTSGKKRLLVSRNNDHPSLYSY</sequence>
<evidence type="ECO:0000313" key="4">
    <source>
        <dbReference type="Proteomes" id="UP001139521"/>
    </source>
</evidence>
<protein>
    <submittedName>
        <fullName evidence="3">VCBS repeat-containing protein</fullName>
    </submittedName>
</protein>
<dbReference type="SUPFAM" id="SSF69318">
    <property type="entry name" value="Integrin alpha N-terminal domain"/>
    <property type="match status" value="2"/>
</dbReference>
<dbReference type="RefSeq" id="WP_249600507.1">
    <property type="nucleotide sequence ID" value="NZ_JAKHSK010000004.1"/>
</dbReference>
<name>A0A9X2CMH7_9FLAO</name>
<dbReference type="Pfam" id="PF13517">
    <property type="entry name" value="FG-GAP_3"/>
    <property type="match status" value="4"/>
</dbReference>
<keyword evidence="4" id="KW-1185">Reference proteome</keyword>
<dbReference type="PANTHER" id="PTHR16026:SF0">
    <property type="entry name" value="CARTILAGE ACIDIC PROTEIN 1"/>
    <property type="match status" value="1"/>
</dbReference>
<keyword evidence="1" id="KW-0732">Signal</keyword>
<accession>A0A9X2CMH7</accession>
<comment type="caution">
    <text evidence="3">The sequence shown here is derived from an EMBL/GenBank/DDBJ whole genome shotgun (WGS) entry which is preliminary data.</text>
</comment>
<proteinExistence type="predicted"/>
<dbReference type="Pfam" id="PF07593">
    <property type="entry name" value="UnbV_ASPIC"/>
    <property type="match status" value="1"/>
</dbReference>
<dbReference type="InterPro" id="IPR028994">
    <property type="entry name" value="Integrin_alpha_N"/>
</dbReference>
<evidence type="ECO:0000259" key="2">
    <source>
        <dbReference type="Pfam" id="PF07593"/>
    </source>
</evidence>
<dbReference type="EMBL" id="JAKHSK010000004">
    <property type="protein sequence ID" value="MCL6217529.1"/>
    <property type="molecule type" value="Genomic_DNA"/>
</dbReference>
<dbReference type="PROSITE" id="PS51257">
    <property type="entry name" value="PROKAR_LIPOPROTEIN"/>
    <property type="match status" value="1"/>
</dbReference>